<evidence type="ECO:0000313" key="3">
    <source>
        <dbReference type="EMBL" id="KAJ6829586.1"/>
    </source>
</evidence>
<feature type="signal peptide" evidence="2">
    <location>
        <begin position="1"/>
        <end position="26"/>
    </location>
</feature>
<feature type="chain" id="PRO_5043847849" evidence="2">
    <location>
        <begin position="27"/>
        <end position="84"/>
    </location>
</feature>
<dbReference type="Proteomes" id="UP001140949">
    <property type="component" value="Unassembled WGS sequence"/>
</dbReference>
<feature type="compositionally biased region" description="Basic and acidic residues" evidence="1">
    <location>
        <begin position="36"/>
        <end position="46"/>
    </location>
</feature>
<dbReference type="AlphaFoldDB" id="A0AAX6GLH4"/>
<name>A0AAX6GLH4_IRIPA</name>
<feature type="region of interest" description="Disordered" evidence="1">
    <location>
        <begin position="29"/>
        <end position="60"/>
    </location>
</feature>
<reference evidence="3" key="2">
    <citation type="submission" date="2023-04" db="EMBL/GenBank/DDBJ databases">
        <authorList>
            <person name="Bruccoleri R.E."/>
            <person name="Oakeley E.J."/>
            <person name="Faust A.-M."/>
            <person name="Dessus-Babus S."/>
            <person name="Altorfer M."/>
            <person name="Burckhardt D."/>
            <person name="Oertli M."/>
            <person name="Naumann U."/>
            <person name="Petersen F."/>
            <person name="Wong J."/>
        </authorList>
    </citation>
    <scope>NUCLEOTIDE SEQUENCE</scope>
    <source>
        <strain evidence="3">GSM-AAB239-AS_SAM_17_03QT</strain>
        <tissue evidence="3">Leaf</tissue>
    </source>
</reference>
<dbReference type="EMBL" id="JANAVB010018352">
    <property type="protein sequence ID" value="KAJ6829586.1"/>
    <property type="molecule type" value="Genomic_DNA"/>
</dbReference>
<evidence type="ECO:0000313" key="4">
    <source>
        <dbReference type="Proteomes" id="UP001140949"/>
    </source>
</evidence>
<gene>
    <name evidence="3" type="ORF">M6B38_357225</name>
</gene>
<evidence type="ECO:0000256" key="1">
    <source>
        <dbReference type="SAM" id="MobiDB-lite"/>
    </source>
</evidence>
<comment type="caution">
    <text evidence="3">The sequence shown here is derived from an EMBL/GenBank/DDBJ whole genome shotgun (WGS) entry which is preliminary data.</text>
</comment>
<reference evidence="3" key="1">
    <citation type="journal article" date="2023" name="GigaByte">
        <title>Genome assembly of the bearded iris, Iris pallida Lam.</title>
        <authorList>
            <person name="Bruccoleri R.E."/>
            <person name="Oakeley E.J."/>
            <person name="Faust A.M.E."/>
            <person name="Altorfer M."/>
            <person name="Dessus-Babus S."/>
            <person name="Burckhardt D."/>
            <person name="Oertli M."/>
            <person name="Naumann U."/>
            <person name="Petersen F."/>
            <person name="Wong J."/>
        </authorList>
    </citation>
    <scope>NUCLEOTIDE SEQUENCE</scope>
    <source>
        <strain evidence="3">GSM-AAB239-AS_SAM_17_03QT</strain>
    </source>
</reference>
<protein>
    <submittedName>
        <fullName evidence="3">Uncharacterized protein</fullName>
    </submittedName>
</protein>
<proteinExistence type="predicted"/>
<sequence>MALRPIDLFQVFSFLFLLTVPAPSTGLNCISGGNDDSPHSFQKDPDSPNPPTYSRSSPPTNIYTVSLRRISIVPCQRPTDFGRL</sequence>
<keyword evidence="4" id="KW-1185">Reference proteome</keyword>
<accession>A0AAX6GLH4</accession>
<keyword evidence="2" id="KW-0732">Signal</keyword>
<evidence type="ECO:0000256" key="2">
    <source>
        <dbReference type="SAM" id="SignalP"/>
    </source>
</evidence>
<organism evidence="3 4">
    <name type="scientific">Iris pallida</name>
    <name type="common">Sweet iris</name>
    <dbReference type="NCBI Taxonomy" id="29817"/>
    <lineage>
        <taxon>Eukaryota</taxon>
        <taxon>Viridiplantae</taxon>
        <taxon>Streptophyta</taxon>
        <taxon>Embryophyta</taxon>
        <taxon>Tracheophyta</taxon>
        <taxon>Spermatophyta</taxon>
        <taxon>Magnoliopsida</taxon>
        <taxon>Liliopsida</taxon>
        <taxon>Asparagales</taxon>
        <taxon>Iridaceae</taxon>
        <taxon>Iridoideae</taxon>
        <taxon>Irideae</taxon>
        <taxon>Iris</taxon>
    </lineage>
</organism>